<dbReference type="InterPro" id="IPR051487">
    <property type="entry name" value="Ser/Thr_Proteases_Immune/Dev"/>
</dbReference>
<dbReference type="Proteomes" id="UP001153321">
    <property type="component" value="Chromosome 23"/>
</dbReference>
<dbReference type="Gene3D" id="2.40.10.10">
    <property type="entry name" value="Trypsin-like serine proteases"/>
    <property type="match status" value="2"/>
</dbReference>
<evidence type="ECO:0000313" key="4">
    <source>
        <dbReference type="EMBL" id="CAH1641527.1"/>
    </source>
</evidence>
<keyword evidence="1" id="KW-1015">Disulfide bond</keyword>
<evidence type="ECO:0000256" key="1">
    <source>
        <dbReference type="ARBA" id="ARBA00023157"/>
    </source>
</evidence>
<dbReference type="InterPro" id="IPR001254">
    <property type="entry name" value="Trypsin_dom"/>
</dbReference>
<dbReference type="InterPro" id="IPR043504">
    <property type="entry name" value="Peptidase_S1_PA_chymotrypsin"/>
</dbReference>
<organism evidence="4 5">
    <name type="scientific">Spodoptera littoralis</name>
    <name type="common">Egyptian cotton leafworm</name>
    <dbReference type="NCBI Taxonomy" id="7109"/>
    <lineage>
        <taxon>Eukaryota</taxon>
        <taxon>Metazoa</taxon>
        <taxon>Ecdysozoa</taxon>
        <taxon>Arthropoda</taxon>
        <taxon>Hexapoda</taxon>
        <taxon>Insecta</taxon>
        <taxon>Pterygota</taxon>
        <taxon>Neoptera</taxon>
        <taxon>Endopterygota</taxon>
        <taxon>Lepidoptera</taxon>
        <taxon>Glossata</taxon>
        <taxon>Ditrysia</taxon>
        <taxon>Noctuoidea</taxon>
        <taxon>Noctuidae</taxon>
        <taxon>Amphipyrinae</taxon>
        <taxon>Spodoptera</taxon>
    </lineage>
</organism>
<evidence type="ECO:0000259" key="3">
    <source>
        <dbReference type="PROSITE" id="PS50240"/>
    </source>
</evidence>
<evidence type="ECO:0000313" key="5">
    <source>
        <dbReference type="Proteomes" id="UP001153321"/>
    </source>
</evidence>
<dbReference type="AlphaFoldDB" id="A0A9P0I7L5"/>
<accession>A0A9P0I7L5</accession>
<dbReference type="GO" id="GO:0004252">
    <property type="term" value="F:serine-type endopeptidase activity"/>
    <property type="evidence" value="ECO:0007669"/>
    <property type="project" value="InterPro"/>
</dbReference>
<dbReference type="Pfam" id="PF00089">
    <property type="entry name" value="Trypsin"/>
    <property type="match status" value="1"/>
</dbReference>
<dbReference type="GO" id="GO:0006508">
    <property type="term" value="P:proteolysis"/>
    <property type="evidence" value="ECO:0007669"/>
    <property type="project" value="InterPro"/>
</dbReference>
<dbReference type="PROSITE" id="PS50240">
    <property type="entry name" value="TRYPSIN_DOM"/>
    <property type="match status" value="1"/>
</dbReference>
<dbReference type="SMART" id="SM00020">
    <property type="entry name" value="Tryp_SPc"/>
    <property type="match status" value="1"/>
</dbReference>
<dbReference type="PANTHER" id="PTHR24256">
    <property type="entry name" value="TRYPTASE-RELATED"/>
    <property type="match status" value="1"/>
</dbReference>
<sequence>MKTLESRLSLDNEWLCGGAIVSPEYIISSAACMKDVGRTYAVPGYKTYVKLEGLYTDECTKISKRRLVSFSFPKQYKLDFDDVTKWSYVDIALAKVKTPFDLDKVEAQCSYKASVIPVNYVARFQKPGSDVIAYGWGHEYAWRMEGDYDTLYNSKTLKYTSTRILDKSTCKRSYETYPKLAKTIDEYMICTADEGFLDDQGNVKVKESPFLTGCSKEKGGPTFLDYEESYQEVVIDSTRKKLSEDSFNGTVRNKTVTKLRRRRIPRRRNRRQYGICQNDHGGPLTTWVGNREILVGIATMFRVNRSSWNACIGPHLFTSTLCNGEFIDCILSNKTTRRPVCDAPAIMRGYHVIENYVYWKTDRESDDENDTDTVIEQFVDGVKTPYKPQEPTLLPILELYDENRSDTLPAI</sequence>
<proteinExistence type="inferred from homology"/>
<dbReference type="EMBL" id="LR824554">
    <property type="protein sequence ID" value="CAH1641527.1"/>
    <property type="molecule type" value="Genomic_DNA"/>
</dbReference>
<reference evidence="4" key="1">
    <citation type="submission" date="2022-02" db="EMBL/GenBank/DDBJ databases">
        <authorList>
            <person name="King R."/>
        </authorList>
    </citation>
    <scope>NUCLEOTIDE SEQUENCE</scope>
</reference>
<dbReference type="SUPFAM" id="SSF50494">
    <property type="entry name" value="Trypsin-like serine proteases"/>
    <property type="match status" value="1"/>
</dbReference>
<comment type="similarity">
    <text evidence="2">Belongs to the peptidase S1 family. CLIP subfamily.</text>
</comment>
<dbReference type="InterPro" id="IPR009003">
    <property type="entry name" value="Peptidase_S1_PA"/>
</dbReference>
<protein>
    <recommendedName>
        <fullName evidence="3">Peptidase S1 domain-containing protein</fullName>
    </recommendedName>
</protein>
<gene>
    <name evidence="4" type="ORF">SPLIT_LOCUS6883</name>
</gene>
<name>A0A9P0I7L5_SPOLI</name>
<keyword evidence="5" id="KW-1185">Reference proteome</keyword>
<feature type="domain" description="Peptidase S1" evidence="3">
    <location>
        <begin position="1"/>
        <end position="365"/>
    </location>
</feature>
<evidence type="ECO:0000256" key="2">
    <source>
        <dbReference type="ARBA" id="ARBA00024195"/>
    </source>
</evidence>